<gene>
    <name evidence="1" type="ORF">LCGC14_1171700</name>
</gene>
<proteinExistence type="predicted"/>
<organism evidence="1">
    <name type="scientific">marine sediment metagenome</name>
    <dbReference type="NCBI Taxonomy" id="412755"/>
    <lineage>
        <taxon>unclassified sequences</taxon>
        <taxon>metagenomes</taxon>
        <taxon>ecological metagenomes</taxon>
    </lineage>
</organism>
<dbReference type="EMBL" id="LAZR01005794">
    <property type="protein sequence ID" value="KKM97079.1"/>
    <property type="molecule type" value="Genomic_DNA"/>
</dbReference>
<accession>A0A0F9LPN5</accession>
<name>A0A0F9LPN5_9ZZZZ</name>
<reference evidence="1" key="1">
    <citation type="journal article" date="2015" name="Nature">
        <title>Complex archaea that bridge the gap between prokaryotes and eukaryotes.</title>
        <authorList>
            <person name="Spang A."/>
            <person name="Saw J.H."/>
            <person name="Jorgensen S.L."/>
            <person name="Zaremba-Niedzwiedzka K."/>
            <person name="Martijn J."/>
            <person name="Lind A.E."/>
            <person name="van Eijk R."/>
            <person name="Schleper C."/>
            <person name="Guy L."/>
            <person name="Ettema T.J."/>
        </authorList>
    </citation>
    <scope>NUCLEOTIDE SEQUENCE</scope>
</reference>
<protein>
    <submittedName>
        <fullName evidence="1">Uncharacterized protein</fullName>
    </submittedName>
</protein>
<sequence length="148" mass="15462">MGTSKIKRWLIHQVYDALTGEFIRDIRSNDIVSLSAAIKSGTGVASTIGMTSYVMYPYIFRAETQSTQDSLALLKNGSTIAILGAGAGAGGTGGGILPQIIVDPDRNPLCMVAAGDTIKITPIDAASGTYNATLIMKRVPVNTKVNTG</sequence>
<dbReference type="AlphaFoldDB" id="A0A0F9LPN5"/>
<evidence type="ECO:0000313" key="1">
    <source>
        <dbReference type="EMBL" id="KKM97079.1"/>
    </source>
</evidence>
<comment type="caution">
    <text evidence="1">The sequence shown here is derived from an EMBL/GenBank/DDBJ whole genome shotgun (WGS) entry which is preliminary data.</text>
</comment>